<dbReference type="Proteomes" id="UP000292209">
    <property type="component" value="Unassembled WGS sequence"/>
</dbReference>
<evidence type="ECO:0000313" key="2">
    <source>
        <dbReference type="EMBL" id="RZS97632.1"/>
    </source>
</evidence>
<dbReference type="EMBL" id="SGXG01000001">
    <property type="protein sequence ID" value="RZS97632.1"/>
    <property type="molecule type" value="Genomic_DNA"/>
</dbReference>
<name>A0A4Q7PFJ7_9BACT</name>
<feature type="transmembrane region" description="Helical" evidence="1">
    <location>
        <begin position="14"/>
        <end position="33"/>
    </location>
</feature>
<comment type="caution">
    <text evidence="2">The sequence shown here is derived from an EMBL/GenBank/DDBJ whole genome shotgun (WGS) entry which is preliminary data.</text>
</comment>
<feature type="transmembrane region" description="Helical" evidence="1">
    <location>
        <begin position="66"/>
        <end position="85"/>
    </location>
</feature>
<proteinExistence type="predicted"/>
<keyword evidence="1" id="KW-1133">Transmembrane helix</keyword>
<sequence>MVNKILKVEYVGKLLLRIGIAIYMWSVVLLSFQLDKDKLWLAAVMAILVIIPGLSLLHYRNARTGLVGGIGTFLFFLGSAVILIVTDLAANLPWSMIYLHIVKDLLLMIGSVILIGESLKEMVREKITAPFPKKY</sequence>
<feature type="transmembrane region" description="Helical" evidence="1">
    <location>
        <begin position="39"/>
        <end position="59"/>
    </location>
</feature>
<dbReference type="RefSeq" id="WP_130276491.1">
    <property type="nucleotide sequence ID" value="NZ_SGXG01000001.1"/>
</dbReference>
<gene>
    <name evidence="2" type="ORF">BC751_3248</name>
</gene>
<accession>A0A4Q7PFJ7</accession>
<organism evidence="2 3">
    <name type="scientific">Cecembia calidifontis</name>
    <dbReference type="NCBI Taxonomy" id="1187080"/>
    <lineage>
        <taxon>Bacteria</taxon>
        <taxon>Pseudomonadati</taxon>
        <taxon>Bacteroidota</taxon>
        <taxon>Cytophagia</taxon>
        <taxon>Cytophagales</taxon>
        <taxon>Cyclobacteriaceae</taxon>
        <taxon>Cecembia</taxon>
    </lineage>
</organism>
<dbReference type="OrthoDB" id="838918at2"/>
<keyword evidence="1" id="KW-0812">Transmembrane</keyword>
<keyword evidence="1" id="KW-0472">Membrane</keyword>
<evidence type="ECO:0000256" key="1">
    <source>
        <dbReference type="SAM" id="Phobius"/>
    </source>
</evidence>
<protein>
    <submittedName>
        <fullName evidence="2">Uncharacterized protein</fullName>
    </submittedName>
</protein>
<feature type="transmembrane region" description="Helical" evidence="1">
    <location>
        <begin position="97"/>
        <end position="116"/>
    </location>
</feature>
<dbReference type="AlphaFoldDB" id="A0A4Q7PFJ7"/>
<evidence type="ECO:0000313" key="3">
    <source>
        <dbReference type="Proteomes" id="UP000292209"/>
    </source>
</evidence>
<keyword evidence="3" id="KW-1185">Reference proteome</keyword>
<reference evidence="2 3" key="1">
    <citation type="submission" date="2019-02" db="EMBL/GenBank/DDBJ databases">
        <title>Genomic Encyclopedia of Archaeal and Bacterial Type Strains, Phase II (KMG-II): from individual species to whole genera.</title>
        <authorList>
            <person name="Goeker M."/>
        </authorList>
    </citation>
    <scope>NUCLEOTIDE SEQUENCE [LARGE SCALE GENOMIC DNA]</scope>
    <source>
        <strain evidence="2 3">DSM 21411</strain>
    </source>
</reference>